<dbReference type="InParanoid" id="B4K4W6"/>
<dbReference type="GO" id="GO:0005737">
    <property type="term" value="C:cytoplasm"/>
    <property type="evidence" value="ECO:0007669"/>
    <property type="project" value="TreeGrafter"/>
</dbReference>
<protein>
    <recommendedName>
        <fullName evidence="1">peptidylprolyl isomerase</fullName>
        <ecNumber evidence="1">5.2.1.8</ecNumber>
    </recommendedName>
</protein>
<dbReference type="InterPro" id="IPR029000">
    <property type="entry name" value="Cyclophilin-like_dom_sf"/>
</dbReference>
<evidence type="ECO:0000256" key="2">
    <source>
        <dbReference type="ARBA" id="ARBA00023110"/>
    </source>
</evidence>
<evidence type="ECO:0000256" key="1">
    <source>
        <dbReference type="ARBA" id="ARBA00013194"/>
    </source>
</evidence>
<dbReference type="GO" id="GO:0006457">
    <property type="term" value="P:protein folding"/>
    <property type="evidence" value="ECO:0007669"/>
    <property type="project" value="TreeGrafter"/>
</dbReference>
<dbReference type="EMBL" id="CH933806">
    <property type="protein sequence ID" value="EDW16119.2"/>
    <property type="molecule type" value="Genomic_DNA"/>
</dbReference>
<dbReference type="PANTHER" id="PTHR11071:SF577">
    <property type="entry name" value="PEPTIDYL-PROLYL CIS-TRANS ISOMERASE"/>
    <property type="match status" value="1"/>
</dbReference>
<keyword evidence="3 5" id="KW-0413">Isomerase</keyword>
<dbReference type="EC" id="5.2.1.8" evidence="1"/>
<evidence type="ECO:0000313" key="5">
    <source>
        <dbReference type="EMBL" id="EDW16119.2"/>
    </source>
</evidence>
<dbReference type="PROSITE" id="PS50072">
    <property type="entry name" value="CSA_PPIASE_2"/>
    <property type="match status" value="1"/>
</dbReference>
<proteinExistence type="predicted"/>
<accession>B4K4W6</accession>
<dbReference type="Proteomes" id="UP000009192">
    <property type="component" value="Unassembled WGS sequence"/>
</dbReference>
<sequence length="186" mass="20378">MSAVELSPTPSSARNPVYFLDMEMSGKAIGRILIEVCANVAPRMAENFHSLIMHHRGFGYKGCSVFQIWNNESITTGDFELQNGRGGYSALEERFFMPDKTGLPAKRGAVGMRRGLQRYDNHGFVGSQFRMVINDVRTFTAIFGFIIDGIEVLDKIGSTGDAHGNPTVSISIKDCGVCGVGTFEKD</sequence>
<evidence type="ECO:0000313" key="6">
    <source>
        <dbReference type="Proteomes" id="UP000009192"/>
    </source>
</evidence>
<name>B4K4W6_DROMO</name>
<dbReference type="PANTHER" id="PTHR11071">
    <property type="entry name" value="PEPTIDYL-PROLYL CIS-TRANS ISOMERASE"/>
    <property type="match status" value="1"/>
</dbReference>
<feature type="domain" description="PPIase cyclophilin-type" evidence="4">
    <location>
        <begin position="19"/>
        <end position="177"/>
    </location>
</feature>
<dbReference type="SUPFAM" id="SSF50891">
    <property type="entry name" value="Cyclophilin-like"/>
    <property type="match status" value="1"/>
</dbReference>
<organism evidence="5 6">
    <name type="scientific">Drosophila mojavensis</name>
    <name type="common">Fruit fly</name>
    <dbReference type="NCBI Taxonomy" id="7230"/>
    <lineage>
        <taxon>Eukaryota</taxon>
        <taxon>Metazoa</taxon>
        <taxon>Ecdysozoa</taxon>
        <taxon>Arthropoda</taxon>
        <taxon>Hexapoda</taxon>
        <taxon>Insecta</taxon>
        <taxon>Pterygota</taxon>
        <taxon>Neoptera</taxon>
        <taxon>Endopterygota</taxon>
        <taxon>Diptera</taxon>
        <taxon>Brachycera</taxon>
        <taxon>Muscomorpha</taxon>
        <taxon>Ephydroidea</taxon>
        <taxon>Drosophilidae</taxon>
        <taxon>Drosophila</taxon>
    </lineage>
</organism>
<dbReference type="GO" id="GO:0003755">
    <property type="term" value="F:peptidyl-prolyl cis-trans isomerase activity"/>
    <property type="evidence" value="ECO:0007669"/>
    <property type="project" value="UniProtKB-KW"/>
</dbReference>
<dbReference type="HOGENOM" id="CLU_107306_0_0_1"/>
<reference evidence="5 6" key="1">
    <citation type="journal article" date="2007" name="Nature">
        <title>Evolution of genes and genomes on the Drosophila phylogeny.</title>
        <authorList>
            <consortium name="Drosophila 12 Genomes Consortium"/>
            <person name="Clark A.G."/>
            <person name="Eisen M.B."/>
            <person name="Smith D.R."/>
            <person name="Bergman C.M."/>
            <person name="Oliver B."/>
            <person name="Markow T.A."/>
            <person name="Kaufman T.C."/>
            <person name="Kellis M."/>
            <person name="Gelbart W."/>
            <person name="Iyer V.N."/>
            <person name="Pollard D.A."/>
            <person name="Sackton T.B."/>
            <person name="Larracuente A.M."/>
            <person name="Singh N.D."/>
            <person name="Abad J.P."/>
            <person name="Abt D.N."/>
            <person name="Adryan B."/>
            <person name="Aguade M."/>
            <person name="Akashi H."/>
            <person name="Anderson W.W."/>
            <person name="Aquadro C.F."/>
            <person name="Ardell D.H."/>
            <person name="Arguello R."/>
            <person name="Artieri C.G."/>
            <person name="Barbash D.A."/>
            <person name="Barker D."/>
            <person name="Barsanti P."/>
            <person name="Batterham P."/>
            <person name="Batzoglou S."/>
            <person name="Begun D."/>
            <person name="Bhutkar A."/>
            <person name="Blanco E."/>
            <person name="Bosak S.A."/>
            <person name="Bradley R.K."/>
            <person name="Brand A.D."/>
            <person name="Brent M.R."/>
            <person name="Brooks A.N."/>
            <person name="Brown R.H."/>
            <person name="Butlin R.K."/>
            <person name="Caggese C."/>
            <person name="Calvi B.R."/>
            <person name="Bernardo de Carvalho A."/>
            <person name="Caspi A."/>
            <person name="Castrezana S."/>
            <person name="Celniker S.E."/>
            <person name="Chang J.L."/>
            <person name="Chapple C."/>
            <person name="Chatterji S."/>
            <person name="Chinwalla A."/>
            <person name="Civetta A."/>
            <person name="Clifton S.W."/>
            <person name="Comeron J.M."/>
            <person name="Costello J.C."/>
            <person name="Coyne J.A."/>
            <person name="Daub J."/>
            <person name="David R.G."/>
            <person name="Delcher A.L."/>
            <person name="Delehaunty K."/>
            <person name="Do C.B."/>
            <person name="Ebling H."/>
            <person name="Edwards K."/>
            <person name="Eickbush T."/>
            <person name="Evans J.D."/>
            <person name="Filipski A."/>
            <person name="Findeiss S."/>
            <person name="Freyhult E."/>
            <person name="Fulton L."/>
            <person name="Fulton R."/>
            <person name="Garcia A.C."/>
            <person name="Gardiner A."/>
            <person name="Garfield D.A."/>
            <person name="Garvin B.E."/>
            <person name="Gibson G."/>
            <person name="Gilbert D."/>
            <person name="Gnerre S."/>
            <person name="Godfrey J."/>
            <person name="Good R."/>
            <person name="Gotea V."/>
            <person name="Gravely B."/>
            <person name="Greenberg A.J."/>
            <person name="Griffiths-Jones S."/>
            <person name="Gross S."/>
            <person name="Guigo R."/>
            <person name="Gustafson E.A."/>
            <person name="Haerty W."/>
            <person name="Hahn M.W."/>
            <person name="Halligan D.L."/>
            <person name="Halpern A.L."/>
            <person name="Halter G.M."/>
            <person name="Han M.V."/>
            <person name="Heger A."/>
            <person name="Hillier L."/>
            <person name="Hinrichs A.S."/>
            <person name="Holmes I."/>
            <person name="Hoskins R.A."/>
            <person name="Hubisz M.J."/>
            <person name="Hultmark D."/>
            <person name="Huntley M.A."/>
            <person name="Jaffe D.B."/>
            <person name="Jagadeeshan S."/>
            <person name="Jeck W.R."/>
            <person name="Johnson J."/>
            <person name="Jones C.D."/>
            <person name="Jordan W.C."/>
            <person name="Karpen G.H."/>
            <person name="Kataoka E."/>
            <person name="Keightley P.D."/>
            <person name="Kheradpour P."/>
            <person name="Kirkness E.F."/>
            <person name="Koerich L.B."/>
            <person name="Kristiansen K."/>
            <person name="Kudrna D."/>
            <person name="Kulathinal R.J."/>
            <person name="Kumar S."/>
            <person name="Kwok R."/>
            <person name="Lander E."/>
            <person name="Langley C.H."/>
            <person name="Lapoint R."/>
            <person name="Lazzaro B.P."/>
            <person name="Lee S.J."/>
            <person name="Levesque L."/>
            <person name="Li R."/>
            <person name="Lin C.F."/>
            <person name="Lin M.F."/>
            <person name="Lindblad-Toh K."/>
            <person name="Llopart A."/>
            <person name="Long M."/>
            <person name="Low L."/>
            <person name="Lozovsky E."/>
            <person name="Lu J."/>
            <person name="Luo M."/>
            <person name="Machado C.A."/>
            <person name="Makalowski W."/>
            <person name="Marzo M."/>
            <person name="Matsuda M."/>
            <person name="Matzkin L."/>
            <person name="McAllister B."/>
            <person name="McBride C.S."/>
            <person name="McKernan B."/>
            <person name="McKernan K."/>
            <person name="Mendez-Lago M."/>
            <person name="Minx P."/>
            <person name="Mollenhauer M.U."/>
            <person name="Montooth K."/>
            <person name="Mount S.M."/>
            <person name="Mu X."/>
            <person name="Myers E."/>
            <person name="Negre B."/>
            <person name="Newfeld S."/>
            <person name="Nielsen R."/>
            <person name="Noor M.A."/>
            <person name="O'Grady P."/>
            <person name="Pachter L."/>
            <person name="Papaceit M."/>
            <person name="Parisi M.J."/>
            <person name="Parisi M."/>
            <person name="Parts L."/>
            <person name="Pedersen J.S."/>
            <person name="Pesole G."/>
            <person name="Phillippy A.M."/>
            <person name="Ponting C.P."/>
            <person name="Pop M."/>
            <person name="Porcelli D."/>
            <person name="Powell J.R."/>
            <person name="Prohaska S."/>
            <person name="Pruitt K."/>
            <person name="Puig M."/>
            <person name="Quesneville H."/>
            <person name="Ram K.R."/>
            <person name="Rand D."/>
            <person name="Rasmussen M.D."/>
            <person name="Reed L.K."/>
            <person name="Reenan R."/>
            <person name="Reily A."/>
            <person name="Remington K.A."/>
            <person name="Rieger T.T."/>
            <person name="Ritchie M.G."/>
            <person name="Robin C."/>
            <person name="Rogers Y.H."/>
            <person name="Rohde C."/>
            <person name="Rozas J."/>
            <person name="Rubenfield M.J."/>
            <person name="Ruiz A."/>
            <person name="Russo S."/>
            <person name="Salzberg S.L."/>
            <person name="Sanchez-Gracia A."/>
            <person name="Saranga D.J."/>
            <person name="Sato H."/>
            <person name="Schaeffer S.W."/>
            <person name="Schatz M.C."/>
            <person name="Schlenke T."/>
            <person name="Schwartz R."/>
            <person name="Segarra C."/>
            <person name="Singh R.S."/>
            <person name="Sirot L."/>
            <person name="Sirota M."/>
            <person name="Sisneros N.B."/>
            <person name="Smith C.D."/>
            <person name="Smith T.F."/>
            <person name="Spieth J."/>
            <person name="Stage D.E."/>
            <person name="Stark A."/>
            <person name="Stephan W."/>
            <person name="Strausberg R.L."/>
            <person name="Strempel S."/>
            <person name="Sturgill D."/>
            <person name="Sutton G."/>
            <person name="Sutton G.G."/>
            <person name="Tao W."/>
            <person name="Teichmann S."/>
            <person name="Tobari Y.N."/>
            <person name="Tomimura Y."/>
            <person name="Tsolas J.M."/>
            <person name="Valente V.L."/>
            <person name="Venter E."/>
            <person name="Venter J.C."/>
            <person name="Vicario S."/>
            <person name="Vieira F.G."/>
            <person name="Vilella A.J."/>
            <person name="Villasante A."/>
            <person name="Walenz B."/>
            <person name="Wang J."/>
            <person name="Wasserman M."/>
            <person name="Watts T."/>
            <person name="Wilson D."/>
            <person name="Wilson R.K."/>
            <person name="Wing R.A."/>
            <person name="Wolfner M.F."/>
            <person name="Wong A."/>
            <person name="Wong G.K."/>
            <person name="Wu C.I."/>
            <person name="Wu G."/>
            <person name="Yamamoto D."/>
            <person name="Yang H.P."/>
            <person name="Yang S.P."/>
            <person name="Yorke J.A."/>
            <person name="Yoshida K."/>
            <person name="Zdobnov E."/>
            <person name="Zhang P."/>
            <person name="Zhang Y."/>
            <person name="Zimin A.V."/>
            <person name="Baldwin J."/>
            <person name="Abdouelleil A."/>
            <person name="Abdulkadir J."/>
            <person name="Abebe A."/>
            <person name="Abera B."/>
            <person name="Abreu J."/>
            <person name="Acer S.C."/>
            <person name="Aftuck L."/>
            <person name="Alexander A."/>
            <person name="An P."/>
            <person name="Anderson E."/>
            <person name="Anderson S."/>
            <person name="Arachi H."/>
            <person name="Azer M."/>
            <person name="Bachantsang P."/>
            <person name="Barry A."/>
            <person name="Bayul T."/>
            <person name="Berlin A."/>
            <person name="Bessette D."/>
            <person name="Bloom T."/>
            <person name="Blye J."/>
            <person name="Boguslavskiy L."/>
            <person name="Bonnet C."/>
            <person name="Boukhgalter B."/>
            <person name="Bourzgui I."/>
            <person name="Brown A."/>
            <person name="Cahill P."/>
            <person name="Channer S."/>
            <person name="Cheshatsang Y."/>
            <person name="Chuda L."/>
            <person name="Citroen M."/>
            <person name="Collymore A."/>
            <person name="Cooke P."/>
            <person name="Costello M."/>
            <person name="D'Aco K."/>
            <person name="Daza R."/>
            <person name="De Haan G."/>
            <person name="DeGray S."/>
            <person name="DeMaso C."/>
            <person name="Dhargay N."/>
            <person name="Dooley K."/>
            <person name="Dooley E."/>
            <person name="Doricent M."/>
            <person name="Dorje P."/>
            <person name="Dorjee K."/>
            <person name="Dupes A."/>
            <person name="Elong R."/>
            <person name="Falk J."/>
            <person name="Farina A."/>
            <person name="Faro S."/>
            <person name="Ferguson D."/>
            <person name="Fisher S."/>
            <person name="Foley C.D."/>
            <person name="Franke A."/>
            <person name="Friedrich D."/>
            <person name="Gadbois L."/>
            <person name="Gearin G."/>
            <person name="Gearin C.R."/>
            <person name="Giannoukos G."/>
            <person name="Goode T."/>
            <person name="Graham J."/>
            <person name="Grandbois E."/>
            <person name="Grewal S."/>
            <person name="Gyaltsen K."/>
            <person name="Hafez N."/>
            <person name="Hagos B."/>
            <person name="Hall J."/>
            <person name="Henson C."/>
            <person name="Hollinger A."/>
            <person name="Honan T."/>
            <person name="Huard M.D."/>
            <person name="Hughes L."/>
            <person name="Hurhula B."/>
            <person name="Husby M.E."/>
            <person name="Kamat A."/>
            <person name="Kanga B."/>
            <person name="Kashin S."/>
            <person name="Khazanovich D."/>
            <person name="Kisner P."/>
            <person name="Lance K."/>
            <person name="Lara M."/>
            <person name="Lee W."/>
            <person name="Lennon N."/>
            <person name="Letendre F."/>
            <person name="LeVine R."/>
            <person name="Lipovsky A."/>
            <person name="Liu X."/>
            <person name="Liu J."/>
            <person name="Liu S."/>
            <person name="Lokyitsang T."/>
            <person name="Lokyitsang Y."/>
            <person name="Lubonja R."/>
            <person name="Lui A."/>
            <person name="MacDonald P."/>
            <person name="Magnisalis V."/>
            <person name="Maru K."/>
            <person name="Matthews C."/>
            <person name="McCusker W."/>
            <person name="McDonough S."/>
            <person name="Mehta T."/>
            <person name="Meldrim J."/>
            <person name="Meneus L."/>
            <person name="Mihai O."/>
            <person name="Mihalev A."/>
            <person name="Mihova T."/>
            <person name="Mittelman R."/>
            <person name="Mlenga V."/>
            <person name="Montmayeur A."/>
            <person name="Mulrain L."/>
            <person name="Navidi A."/>
            <person name="Naylor J."/>
            <person name="Negash T."/>
            <person name="Nguyen T."/>
            <person name="Nguyen N."/>
            <person name="Nicol R."/>
            <person name="Norbu C."/>
            <person name="Norbu N."/>
            <person name="Novod N."/>
            <person name="O'Neill B."/>
            <person name="Osman S."/>
            <person name="Markiewicz E."/>
            <person name="Oyono O.L."/>
            <person name="Patti C."/>
            <person name="Phunkhang P."/>
            <person name="Pierre F."/>
            <person name="Priest M."/>
            <person name="Raghuraman S."/>
            <person name="Rege F."/>
            <person name="Reyes R."/>
            <person name="Rise C."/>
            <person name="Rogov P."/>
            <person name="Ross K."/>
            <person name="Ryan E."/>
            <person name="Settipalli S."/>
            <person name="Shea T."/>
            <person name="Sherpa N."/>
            <person name="Shi L."/>
            <person name="Shih D."/>
            <person name="Sparrow T."/>
            <person name="Spaulding J."/>
            <person name="Stalker J."/>
            <person name="Stange-Thomann N."/>
            <person name="Stavropoulos S."/>
            <person name="Stone C."/>
            <person name="Strader C."/>
            <person name="Tesfaye S."/>
            <person name="Thomson T."/>
            <person name="Thoulutsang Y."/>
            <person name="Thoulutsang D."/>
            <person name="Topham K."/>
            <person name="Topping I."/>
            <person name="Tsamla T."/>
            <person name="Vassiliev H."/>
            <person name="Vo A."/>
            <person name="Wangchuk T."/>
            <person name="Wangdi T."/>
            <person name="Weiand M."/>
            <person name="Wilkinson J."/>
            <person name="Wilson A."/>
            <person name="Yadav S."/>
            <person name="Young G."/>
            <person name="Yu Q."/>
            <person name="Zembek L."/>
            <person name="Zhong D."/>
            <person name="Zimmer A."/>
            <person name="Zwirko Z."/>
            <person name="Jaffe D.B."/>
            <person name="Alvarez P."/>
            <person name="Brockman W."/>
            <person name="Butler J."/>
            <person name="Chin C."/>
            <person name="Gnerre S."/>
            <person name="Grabherr M."/>
            <person name="Kleber M."/>
            <person name="Mauceli E."/>
            <person name="MacCallum I."/>
        </authorList>
    </citation>
    <scope>NUCLEOTIDE SEQUENCE [LARGE SCALE GENOMIC DNA]</scope>
    <source>
        <strain evidence="6">Tucson 15081-1352.22</strain>
    </source>
</reference>
<keyword evidence="2" id="KW-0697">Rotamase</keyword>
<dbReference type="eggNOG" id="KOG0865">
    <property type="taxonomic scope" value="Eukaryota"/>
</dbReference>
<dbReference type="PIRSF" id="PIRSF001467">
    <property type="entry name" value="Peptidylpro_ismrse"/>
    <property type="match status" value="1"/>
</dbReference>
<dbReference type="GO" id="GO:0016018">
    <property type="term" value="F:cyclosporin A binding"/>
    <property type="evidence" value="ECO:0007669"/>
    <property type="project" value="TreeGrafter"/>
</dbReference>
<dbReference type="AlphaFoldDB" id="B4K4W6"/>
<dbReference type="InterPro" id="IPR024936">
    <property type="entry name" value="Cyclophilin-type_PPIase"/>
</dbReference>
<dbReference type="Pfam" id="PF00160">
    <property type="entry name" value="Pro_isomerase"/>
    <property type="match status" value="1"/>
</dbReference>
<evidence type="ECO:0000259" key="4">
    <source>
        <dbReference type="PROSITE" id="PS50072"/>
    </source>
</evidence>
<dbReference type="Gene3D" id="2.40.100.10">
    <property type="entry name" value="Cyclophilin-like"/>
    <property type="match status" value="1"/>
</dbReference>
<dbReference type="InterPro" id="IPR002130">
    <property type="entry name" value="Cyclophilin-type_PPIase_dom"/>
</dbReference>
<keyword evidence="6" id="KW-1185">Reference proteome</keyword>
<gene>
    <name evidence="5" type="primary">Dmoj\GI22409</name>
    <name evidence="5" type="ORF">Dmoj_GI22409</name>
</gene>
<dbReference type="OrthoDB" id="252722at2759"/>
<dbReference type="FunFam" id="2.40.100.10:FF:000036">
    <property type="entry name" value="Peptidyl-prolyl cis-trans isomerase"/>
    <property type="match status" value="1"/>
</dbReference>
<evidence type="ECO:0000256" key="3">
    <source>
        <dbReference type="ARBA" id="ARBA00023235"/>
    </source>
</evidence>
<dbReference type="KEGG" id="dmo:Dmoj_GI22409"/>